<evidence type="ECO:0000313" key="4">
    <source>
        <dbReference type="Proteomes" id="UP000184231"/>
    </source>
</evidence>
<dbReference type="PANTHER" id="PTHR37464">
    <property type="entry name" value="BLL2463 PROTEIN"/>
    <property type="match status" value="1"/>
</dbReference>
<dbReference type="Pfam" id="PF07584">
    <property type="entry name" value="BatA"/>
    <property type="match status" value="1"/>
</dbReference>
<evidence type="ECO:0000259" key="2">
    <source>
        <dbReference type="Pfam" id="PF07584"/>
    </source>
</evidence>
<dbReference type="AlphaFoldDB" id="A0A1M6DJQ4"/>
<dbReference type="InterPro" id="IPR024163">
    <property type="entry name" value="Aerotolerance_reg_N"/>
</dbReference>
<feature type="transmembrane region" description="Helical" evidence="1">
    <location>
        <begin position="6"/>
        <end position="24"/>
    </location>
</feature>
<protein>
    <submittedName>
        <fullName evidence="3">N-terminal double-transmembrane domain-containing protein</fullName>
    </submittedName>
</protein>
<dbReference type="NCBIfam" id="TIGR02226">
    <property type="entry name" value="two_anch"/>
    <property type="match status" value="1"/>
</dbReference>
<dbReference type="PANTHER" id="PTHR37464:SF1">
    <property type="entry name" value="BLL2463 PROTEIN"/>
    <property type="match status" value="1"/>
</dbReference>
<proteinExistence type="predicted"/>
<organism evidence="3 4">
    <name type="scientific">Arenibacter nanhaiticus</name>
    <dbReference type="NCBI Taxonomy" id="558155"/>
    <lineage>
        <taxon>Bacteria</taxon>
        <taxon>Pseudomonadati</taxon>
        <taxon>Bacteroidota</taxon>
        <taxon>Flavobacteriia</taxon>
        <taxon>Flavobacteriales</taxon>
        <taxon>Flavobacteriaceae</taxon>
        <taxon>Arenibacter</taxon>
    </lineage>
</organism>
<dbReference type="RefSeq" id="WP_072763589.1">
    <property type="nucleotide sequence ID" value="NZ_FQYX01000005.1"/>
</dbReference>
<gene>
    <name evidence="3" type="ORF">SAMN04487911_10538</name>
</gene>
<accession>A0A1M6DJQ4</accession>
<dbReference type="InterPro" id="IPR011933">
    <property type="entry name" value="Double_TM_dom"/>
</dbReference>
<feature type="transmembrane region" description="Helical" evidence="1">
    <location>
        <begin position="56"/>
        <end position="78"/>
    </location>
</feature>
<feature type="domain" description="Aerotolerance regulator N-terminal" evidence="2">
    <location>
        <begin position="1"/>
        <end position="76"/>
    </location>
</feature>
<dbReference type="Proteomes" id="UP000184231">
    <property type="component" value="Unassembled WGS sequence"/>
</dbReference>
<name>A0A1M6DJQ4_9FLAO</name>
<evidence type="ECO:0000313" key="3">
    <source>
        <dbReference type="EMBL" id="SHI73422.1"/>
    </source>
</evidence>
<evidence type="ECO:0000256" key="1">
    <source>
        <dbReference type="SAM" id="Phobius"/>
    </source>
</evidence>
<dbReference type="OrthoDB" id="9810200at2"/>
<sequence length="640" mass="73025">MLFKHPELLWALFLLLIPIFIHLVQLRRFKKTPFTNVKLLQEIISESRRSKSIKKWLLLMTRMLLITALVFAFSQPFFAENTALKKKERVFYIDNSFSMQAKLSNGTLLENAVQEILKHVPEDQEFSLFTNDGVFRKVFIKDIKNNLLSLSHSANQLSLEEVYLKANTLFKDRLETVNDLVIISDFQANMVSKRKDYPGNTQTHLIQITPDNNINVAIDTAYISNTSSENITLTGHLSSNGQIKSTPVSLFNEKQLIAKTAAIFGADNKASVTFSLPQNESINGLIEISDPVLQYDNELYFNINKKEKIKVLSIGDDNSNYLERIFSKDEFDYINSSIRTLNYSVLGAQNLIIVNELQDIPGALQSALITYKNNGGSLVFVPAFKTDFKEYNNFLSQVMGSSFTSLVSEHRIISNINFSHPLYRNVFDKEINNFQYPSVEQYYKLKSILPKILSYANQEPFLCGIDGNYLFTSPLSDEYSNITKSPLIVPTFYQIGVNSLKLPSIYEVLGQNTTIDIPIVLIKDNVLSVTNNQLQYIPRQQAFANKTTLFFDKDLSKAGIYSITNDKTPIQNISFNPSRKESQLNYIDLKNLTATTKNNAIASFFDQLEKENSIAELWKWFVILALAFILIEVLIQKYLK</sequence>
<keyword evidence="1 3" id="KW-0812">Transmembrane</keyword>
<keyword evidence="1" id="KW-0472">Membrane</keyword>
<keyword evidence="1" id="KW-1133">Transmembrane helix</keyword>
<reference evidence="3 4" key="1">
    <citation type="submission" date="2016-11" db="EMBL/GenBank/DDBJ databases">
        <authorList>
            <person name="Jaros S."/>
            <person name="Januszkiewicz K."/>
            <person name="Wedrychowicz H."/>
        </authorList>
    </citation>
    <scope>NUCLEOTIDE SEQUENCE [LARGE SCALE GENOMIC DNA]</scope>
    <source>
        <strain evidence="3 4">CGMCC 1.8863</strain>
    </source>
</reference>
<dbReference type="STRING" id="558155.SAMN04487911_10538"/>
<keyword evidence="4" id="KW-1185">Reference proteome</keyword>
<feature type="transmembrane region" description="Helical" evidence="1">
    <location>
        <begin position="617"/>
        <end position="635"/>
    </location>
</feature>
<dbReference type="EMBL" id="FQYX01000005">
    <property type="protein sequence ID" value="SHI73422.1"/>
    <property type="molecule type" value="Genomic_DNA"/>
</dbReference>